<dbReference type="PRINTS" id="PR01386">
    <property type="entry name" value="CCMCBIOGNSIS"/>
</dbReference>
<evidence type="ECO:0000256" key="9">
    <source>
        <dbReference type="ARBA" id="ARBA00023136"/>
    </source>
</evidence>
<feature type="transmembrane region" description="Helical" evidence="10">
    <location>
        <begin position="235"/>
        <end position="253"/>
    </location>
</feature>
<keyword evidence="6" id="KW-0201">Cytochrome c-type biogenesis</keyword>
<dbReference type="NCBIfam" id="TIGR03144">
    <property type="entry name" value="cytochr_II_ccsB"/>
    <property type="match status" value="1"/>
</dbReference>
<feature type="transmembrane region" description="Helical" evidence="10">
    <location>
        <begin position="12"/>
        <end position="29"/>
    </location>
</feature>
<evidence type="ECO:0000256" key="7">
    <source>
        <dbReference type="ARBA" id="ARBA00022989"/>
    </source>
</evidence>
<dbReference type="GO" id="GO:0017004">
    <property type="term" value="P:cytochrome complex assembly"/>
    <property type="evidence" value="ECO:0007669"/>
    <property type="project" value="UniProtKB-KW"/>
</dbReference>
<comment type="similarity">
    <text evidence="3">Belongs to the CcmC/CycZ/HelC family.</text>
</comment>
<dbReference type="Pfam" id="PF01578">
    <property type="entry name" value="Cytochrom_C_asm"/>
    <property type="match status" value="1"/>
</dbReference>
<dbReference type="STRING" id="392333.SAMN05660860_03051"/>
<feature type="transmembrane region" description="Helical" evidence="10">
    <location>
        <begin position="100"/>
        <end position="119"/>
    </location>
</feature>
<feature type="transmembrane region" description="Helical" evidence="10">
    <location>
        <begin position="36"/>
        <end position="55"/>
    </location>
</feature>
<evidence type="ECO:0000256" key="3">
    <source>
        <dbReference type="ARBA" id="ARBA00005840"/>
    </source>
</evidence>
<dbReference type="PANTHER" id="PTHR30071">
    <property type="entry name" value="HEME EXPORTER PROTEIN C"/>
    <property type="match status" value="1"/>
</dbReference>
<feature type="transmembrane region" description="Helical" evidence="10">
    <location>
        <begin position="75"/>
        <end position="93"/>
    </location>
</feature>
<proteinExistence type="inferred from homology"/>
<dbReference type="GO" id="GO:0020037">
    <property type="term" value="F:heme binding"/>
    <property type="evidence" value="ECO:0007669"/>
    <property type="project" value="InterPro"/>
</dbReference>
<evidence type="ECO:0000313" key="12">
    <source>
        <dbReference type="EMBL" id="SDM72291.1"/>
    </source>
</evidence>
<dbReference type="InterPro" id="IPR045062">
    <property type="entry name" value="Cyt_c_biogenesis_CcsA/CcmC"/>
</dbReference>
<accession>A0A1G9VJR9</accession>
<evidence type="ECO:0000256" key="6">
    <source>
        <dbReference type="ARBA" id="ARBA00022748"/>
    </source>
</evidence>
<evidence type="ECO:0000256" key="10">
    <source>
        <dbReference type="SAM" id="Phobius"/>
    </source>
</evidence>
<sequence length="291" mass="32303">MIDHMFSDQLFNYTTLAYFVAMVLFIAYIATKNHTVGLVGTLIAWLGWVLNTAAIGVRWNESAQMGMGHAPMTNLYESFVFFAWSILIVYLLMDLKYKARAVGAFVLPVAVFFMAWGQMMPDHSKAIQPLVPALQSNWLTYHVITCFIGYAGFAVAFGASVMYLIKVGREEKSGGGNTPAGGLLAMFPSTKVLDDINYKAIMIGWPMLTLGIVTGAAWANYAWGTYWSWDPKETWSLIIWFIYAAFLHARFTRGWVGRKAAWLSIIGFGATIFCYLGVNLVLSGLHSYGAG</sequence>
<organism evidence="12 13">
    <name type="scientific">Geoalkalibacter ferrihydriticus</name>
    <dbReference type="NCBI Taxonomy" id="392333"/>
    <lineage>
        <taxon>Bacteria</taxon>
        <taxon>Pseudomonadati</taxon>
        <taxon>Thermodesulfobacteriota</taxon>
        <taxon>Desulfuromonadia</taxon>
        <taxon>Desulfuromonadales</taxon>
        <taxon>Geoalkalibacteraceae</taxon>
        <taxon>Geoalkalibacter</taxon>
    </lineage>
</organism>
<protein>
    <recommendedName>
        <fullName evidence="4">Heme exporter protein C</fullName>
    </recommendedName>
</protein>
<comment type="function">
    <text evidence="1">Required for the export of heme to the periplasm for the biogenesis of c-type cytochromes.</text>
</comment>
<dbReference type="InterPro" id="IPR003557">
    <property type="entry name" value="Cyt_c_biogenesis_CcmC"/>
</dbReference>
<evidence type="ECO:0000256" key="1">
    <source>
        <dbReference type="ARBA" id="ARBA00002442"/>
    </source>
</evidence>
<feature type="transmembrane region" description="Helical" evidence="10">
    <location>
        <begin position="200"/>
        <end position="223"/>
    </location>
</feature>
<evidence type="ECO:0000313" key="13">
    <source>
        <dbReference type="Proteomes" id="UP000182146"/>
    </source>
</evidence>
<feature type="transmembrane region" description="Helical" evidence="10">
    <location>
        <begin position="139"/>
        <end position="165"/>
    </location>
</feature>
<evidence type="ECO:0000259" key="11">
    <source>
        <dbReference type="Pfam" id="PF01578"/>
    </source>
</evidence>
<gene>
    <name evidence="12" type="ORF">SAMN05660860_03051</name>
</gene>
<dbReference type="Proteomes" id="UP000182146">
    <property type="component" value="Unassembled WGS sequence"/>
</dbReference>
<evidence type="ECO:0000256" key="2">
    <source>
        <dbReference type="ARBA" id="ARBA00004141"/>
    </source>
</evidence>
<dbReference type="InterPro" id="IPR017562">
    <property type="entry name" value="Cyt_c_biogenesis_CcsA"/>
</dbReference>
<keyword evidence="9 10" id="KW-0472">Membrane</keyword>
<feature type="transmembrane region" description="Helical" evidence="10">
    <location>
        <begin position="260"/>
        <end position="282"/>
    </location>
</feature>
<keyword evidence="5 10" id="KW-0812">Transmembrane</keyword>
<name>A0A1G9VJR9_9BACT</name>
<dbReference type="GO" id="GO:0015232">
    <property type="term" value="F:heme transmembrane transporter activity"/>
    <property type="evidence" value="ECO:0007669"/>
    <property type="project" value="InterPro"/>
</dbReference>
<evidence type="ECO:0000256" key="5">
    <source>
        <dbReference type="ARBA" id="ARBA00022692"/>
    </source>
</evidence>
<dbReference type="GO" id="GO:0005886">
    <property type="term" value="C:plasma membrane"/>
    <property type="evidence" value="ECO:0007669"/>
    <property type="project" value="TreeGrafter"/>
</dbReference>
<evidence type="ECO:0000256" key="4">
    <source>
        <dbReference type="ARBA" id="ARBA00016463"/>
    </source>
</evidence>
<dbReference type="InterPro" id="IPR002541">
    <property type="entry name" value="Cyt_c_assembly"/>
</dbReference>
<feature type="domain" description="Cytochrome c assembly protein" evidence="11">
    <location>
        <begin position="73"/>
        <end position="286"/>
    </location>
</feature>
<dbReference type="AlphaFoldDB" id="A0A1G9VJR9"/>
<keyword evidence="8" id="KW-0793">Thylakoid</keyword>
<dbReference type="PANTHER" id="PTHR30071:SF1">
    <property type="entry name" value="CYTOCHROME B_B6 PROTEIN-RELATED"/>
    <property type="match status" value="1"/>
</dbReference>
<evidence type="ECO:0000256" key="8">
    <source>
        <dbReference type="ARBA" id="ARBA00023078"/>
    </source>
</evidence>
<keyword evidence="7 10" id="KW-1133">Transmembrane helix</keyword>
<dbReference type="EMBL" id="FNGU01000009">
    <property type="protein sequence ID" value="SDM72291.1"/>
    <property type="molecule type" value="Genomic_DNA"/>
</dbReference>
<comment type="subcellular location">
    <subcellularLocation>
        <location evidence="2">Membrane</location>
        <topology evidence="2">Multi-pass membrane protein</topology>
    </subcellularLocation>
</comment>
<reference evidence="12 13" key="1">
    <citation type="submission" date="2016-10" db="EMBL/GenBank/DDBJ databases">
        <authorList>
            <person name="de Groot N.N."/>
        </authorList>
    </citation>
    <scope>NUCLEOTIDE SEQUENCE [LARGE SCALE GENOMIC DNA]</scope>
    <source>
        <strain evidence="12 13">DSM 17813</strain>
    </source>
</reference>